<accession>A0A4Q9QAC3</accession>
<feature type="chain" id="PRO_5040683833" evidence="2">
    <location>
        <begin position="24"/>
        <end position="127"/>
    </location>
</feature>
<evidence type="ECO:0000313" key="4">
    <source>
        <dbReference type="EMBL" id="TBU29504.1"/>
    </source>
</evidence>
<keyword evidence="6" id="KW-1185">Reference proteome</keyword>
<dbReference type="CDD" id="cd22191">
    <property type="entry name" value="DPBB_RlpA_EXP_N-like"/>
    <property type="match status" value="1"/>
</dbReference>
<dbReference type="EMBL" id="ML143412">
    <property type="protein sequence ID" value="TBU29504.1"/>
    <property type="molecule type" value="Genomic_DNA"/>
</dbReference>
<sequence length="127" mass="13178">MSFKALIVAAVSAAFFGSIQVYAAPASDSAQTYYGDATSYYPDGGLGACGAPSQNTDLVVALSADQYDGGANCWRHIGVHYQGHFVDATVVDLCPGCASGSIDLSPAAFEQLAPLSAGRIQVSWDYE</sequence>
<organism evidence="5 6">
    <name type="scientific">Dichomitus squalens</name>
    <dbReference type="NCBI Taxonomy" id="114155"/>
    <lineage>
        <taxon>Eukaryota</taxon>
        <taxon>Fungi</taxon>
        <taxon>Dikarya</taxon>
        <taxon>Basidiomycota</taxon>
        <taxon>Agaricomycotina</taxon>
        <taxon>Agaricomycetes</taxon>
        <taxon>Polyporales</taxon>
        <taxon>Polyporaceae</taxon>
        <taxon>Dichomitus</taxon>
    </lineage>
</organism>
<protein>
    <submittedName>
        <fullName evidence="5">RlpA-like double-psi beta-barrel-protein domain-containing protein-containing protein</fullName>
    </submittedName>
</protein>
<feature type="signal peptide" evidence="2">
    <location>
        <begin position="1"/>
        <end position="23"/>
    </location>
</feature>
<dbReference type="Gene3D" id="2.40.40.10">
    <property type="entry name" value="RlpA-like domain"/>
    <property type="match status" value="1"/>
</dbReference>
<evidence type="ECO:0000313" key="5">
    <source>
        <dbReference type="EMBL" id="TBU64603.1"/>
    </source>
</evidence>
<dbReference type="Pfam" id="PF03330">
    <property type="entry name" value="DPBB_1"/>
    <property type="match status" value="1"/>
</dbReference>
<evidence type="ECO:0000313" key="6">
    <source>
        <dbReference type="Proteomes" id="UP000292082"/>
    </source>
</evidence>
<dbReference type="AlphaFoldDB" id="A0A4Q9QAC3"/>
<feature type="domain" description="RlpA-like protein double-psi beta-barrel" evidence="3">
    <location>
        <begin position="38"/>
        <end position="123"/>
    </location>
</feature>
<dbReference type="SUPFAM" id="SSF50685">
    <property type="entry name" value="Barwin-like endoglucanases"/>
    <property type="match status" value="1"/>
</dbReference>
<dbReference type="Proteomes" id="UP000292957">
    <property type="component" value="Unassembled WGS sequence"/>
</dbReference>
<dbReference type="OrthoDB" id="623670at2759"/>
<proteinExistence type="predicted"/>
<dbReference type="EMBL" id="ML145086">
    <property type="protein sequence ID" value="TBU64603.1"/>
    <property type="molecule type" value="Genomic_DNA"/>
</dbReference>
<keyword evidence="1 2" id="KW-0732">Signal</keyword>
<dbReference type="InterPro" id="IPR051477">
    <property type="entry name" value="Expansin_CellWall"/>
</dbReference>
<dbReference type="InterPro" id="IPR036908">
    <property type="entry name" value="RlpA-like_sf"/>
</dbReference>
<dbReference type="PANTHER" id="PTHR31836:SF28">
    <property type="entry name" value="SRCR DOMAIN-CONTAINING PROTEIN-RELATED"/>
    <property type="match status" value="1"/>
</dbReference>
<name>A0A4Q9QAC3_9APHY</name>
<reference evidence="5 6" key="1">
    <citation type="submission" date="2019-01" db="EMBL/GenBank/DDBJ databases">
        <title>Draft genome sequences of three monokaryotic isolates of the white-rot basidiomycete fungus Dichomitus squalens.</title>
        <authorList>
            <consortium name="DOE Joint Genome Institute"/>
            <person name="Lopez S.C."/>
            <person name="Andreopoulos B."/>
            <person name="Pangilinan J."/>
            <person name="Lipzen A."/>
            <person name="Riley R."/>
            <person name="Ahrendt S."/>
            <person name="Ng V."/>
            <person name="Barry K."/>
            <person name="Daum C."/>
            <person name="Grigoriev I.V."/>
            <person name="Hilden K.S."/>
            <person name="Makela M.R."/>
            <person name="de Vries R.P."/>
        </authorList>
    </citation>
    <scope>NUCLEOTIDE SEQUENCE [LARGE SCALE GENOMIC DNA]</scope>
    <source>
        <strain evidence="5 6">CBS 464.89</strain>
        <strain evidence="4">OM18370.1</strain>
    </source>
</reference>
<evidence type="ECO:0000256" key="2">
    <source>
        <dbReference type="SAM" id="SignalP"/>
    </source>
</evidence>
<dbReference type="PANTHER" id="PTHR31836">
    <property type="match status" value="1"/>
</dbReference>
<evidence type="ECO:0000256" key="1">
    <source>
        <dbReference type="ARBA" id="ARBA00022729"/>
    </source>
</evidence>
<gene>
    <name evidence="5" type="ORF">BD310DRAFT_914938</name>
    <name evidence="4" type="ORF">BD311DRAFT_806057</name>
</gene>
<dbReference type="InterPro" id="IPR009009">
    <property type="entry name" value="RlpA-like_DPBB"/>
</dbReference>
<evidence type="ECO:0000259" key="3">
    <source>
        <dbReference type="Pfam" id="PF03330"/>
    </source>
</evidence>
<dbReference type="STRING" id="114155.A0A4Q9QAC3"/>
<dbReference type="Proteomes" id="UP000292082">
    <property type="component" value="Unassembled WGS sequence"/>
</dbReference>